<sequence>MCILCGELVSSFHWSDISFGSDMNLAGQKSSVNENAFSRKRARLKRVKLLNEILRFYGLKIDDWQGSKFVLCDKKGQSVIVNDLGDLWDKAKDLAKREIDALDSNLLAFLGESNLNRESVANFSAKRKSTHLN</sequence>
<reference evidence="1 2" key="1">
    <citation type="journal article" date="2014" name="Genome Announc.">
        <title>Draft genome sequences of six enterohepatic helicobacter species isolated from humans and one from rhesus macaques.</title>
        <authorList>
            <person name="Shen Z."/>
            <person name="Sheh A."/>
            <person name="Young S.K."/>
            <person name="Abouelliel A."/>
            <person name="Ward D.V."/>
            <person name="Earl A.M."/>
            <person name="Fox J.G."/>
        </authorList>
    </citation>
    <scope>NUCLEOTIDE SEQUENCE [LARGE SCALE GENOMIC DNA]</scope>
    <source>
        <strain evidence="1 2">MIT 99-5501</strain>
    </source>
</reference>
<proteinExistence type="predicted"/>
<organism evidence="1 2">
    <name type="scientific">Helicobacter macacae MIT 99-5501</name>
    <dbReference type="NCBI Taxonomy" id="1357400"/>
    <lineage>
        <taxon>Bacteria</taxon>
        <taxon>Pseudomonadati</taxon>
        <taxon>Campylobacterota</taxon>
        <taxon>Epsilonproteobacteria</taxon>
        <taxon>Campylobacterales</taxon>
        <taxon>Helicobacteraceae</taxon>
        <taxon>Helicobacter</taxon>
    </lineage>
</organism>
<comment type="caution">
    <text evidence="1">The sequence shown here is derived from an EMBL/GenBank/DDBJ whole genome shotgun (WGS) entry which is preliminary data.</text>
</comment>
<accession>V8C7L3</accession>
<dbReference type="eggNOG" id="ENOG50330Q4">
    <property type="taxonomic scope" value="Bacteria"/>
</dbReference>
<gene>
    <name evidence="1" type="ORF">HMPREF2086_01447</name>
</gene>
<dbReference type="HOGENOM" id="CLU_156639_0_0_7"/>
<evidence type="ECO:0000313" key="1">
    <source>
        <dbReference type="EMBL" id="ETD23000.1"/>
    </source>
</evidence>
<dbReference type="AlphaFoldDB" id="V8C7L3"/>
<dbReference type="OrthoDB" id="2086168at2"/>
<name>V8C7L3_9HELI</name>
<dbReference type="EMBL" id="AZJI01000006">
    <property type="protein sequence ID" value="ETD23000.1"/>
    <property type="molecule type" value="Genomic_DNA"/>
</dbReference>
<protein>
    <submittedName>
        <fullName evidence="1">Uncharacterized protein</fullName>
    </submittedName>
</protein>
<dbReference type="RefSeq" id="WP_023928182.1">
    <property type="nucleotide sequence ID" value="NZ_KI669455.1"/>
</dbReference>
<dbReference type="PATRIC" id="fig|1357400.3.peg.1935"/>
<dbReference type="Proteomes" id="UP000018731">
    <property type="component" value="Unassembled WGS sequence"/>
</dbReference>
<dbReference type="STRING" id="1357400.HMPREF2086_01447"/>
<evidence type="ECO:0000313" key="2">
    <source>
        <dbReference type="Proteomes" id="UP000018731"/>
    </source>
</evidence>
<keyword evidence="2" id="KW-1185">Reference proteome</keyword>